<dbReference type="InterPro" id="IPR009057">
    <property type="entry name" value="Homeodomain-like_sf"/>
</dbReference>
<evidence type="ECO:0000256" key="2">
    <source>
        <dbReference type="PROSITE-ProRule" id="PRU00335"/>
    </source>
</evidence>
<evidence type="ECO:0000259" key="4">
    <source>
        <dbReference type="PROSITE" id="PS50977"/>
    </source>
</evidence>
<dbReference type="PROSITE" id="PS50977">
    <property type="entry name" value="HTH_TETR_2"/>
    <property type="match status" value="1"/>
</dbReference>
<dbReference type="InterPro" id="IPR050109">
    <property type="entry name" value="HTH-type_TetR-like_transc_reg"/>
</dbReference>
<evidence type="ECO:0000313" key="6">
    <source>
        <dbReference type="Proteomes" id="UP000320216"/>
    </source>
</evidence>
<gene>
    <name evidence="5" type="ORF">FPZ11_00215</name>
</gene>
<feature type="region of interest" description="Disordered" evidence="3">
    <location>
        <begin position="1"/>
        <end position="25"/>
    </location>
</feature>
<accession>A0A5B8M0U8</accession>
<dbReference type="OrthoDB" id="3691941at2"/>
<dbReference type="GO" id="GO:0000976">
    <property type="term" value="F:transcription cis-regulatory region binding"/>
    <property type="evidence" value="ECO:0007669"/>
    <property type="project" value="TreeGrafter"/>
</dbReference>
<dbReference type="InterPro" id="IPR001647">
    <property type="entry name" value="HTH_TetR"/>
</dbReference>
<dbReference type="PANTHER" id="PTHR30055:SF146">
    <property type="entry name" value="HTH-TYPE TRANSCRIPTIONAL DUAL REGULATOR CECR"/>
    <property type="match status" value="1"/>
</dbReference>
<name>A0A5B8M0U8_9MICO</name>
<feature type="DNA-binding region" description="H-T-H motif" evidence="2">
    <location>
        <begin position="52"/>
        <end position="71"/>
    </location>
</feature>
<dbReference type="RefSeq" id="WP_146317369.1">
    <property type="nucleotide sequence ID" value="NZ_CP042305.1"/>
</dbReference>
<keyword evidence="1 2" id="KW-0238">DNA-binding</keyword>
<dbReference type="PANTHER" id="PTHR30055">
    <property type="entry name" value="HTH-TYPE TRANSCRIPTIONAL REGULATOR RUTR"/>
    <property type="match status" value="1"/>
</dbReference>
<evidence type="ECO:0000256" key="3">
    <source>
        <dbReference type="SAM" id="MobiDB-lite"/>
    </source>
</evidence>
<dbReference type="Pfam" id="PF00440">
    <property type="entry name" value="TetR_N"/>
    <property type="match status" value="1"/>
</dbReference>
<sequence>MSSESVTESDGGVAPTGDAPTKQERVAASVRREQILAAASRVFGERGYIGATTDQVAKAAGISQPYVVRMFGSKENLFVEVLDRALTKLVEAFRGALADVGDDRGDRELVMSRLGAEYADLISDRGILLSLMQGFIAGHDDVISAKAKAGFLAIYKLLRDEAGLDPDEIVDFLAHGMLFNTLIAMHMVDDFHSGDPCVSELLTHTFRTKLDVVVNTVTGISASEAHAAAEAPHTRATA</sequence>
<dbReference type="AlphaFoldDB" id="A0A5B8M0U8"/>
<keyword evidence="6" id="KW-1185">Reference proteome</keyword>
<dbReference type="EMBL" id="CP042305">
    <property type="protein sequence ID" value="QDZ13445.1"/>
    <property type="molecule type" value="Genomic_DNA"/>
</dbReference>
<evidence type="ECO:0000313" key="5">
    <source>
        <dbReference type="EMBL" id="QDZ13445.1"/>
    </source>
</evidence>
<reference evidence="5 6" key="1">
    <citation type="submission" date="2019-07" db="EMBL/GenBank/DDBJ databases">
        <title>Full genome sequence of Humibacter sp. WJ7-1.</title>
        <authorList>
            <person name="Im W.-T."/>
        </authorList>
    </citation>
    <scope>NUCLEOTIDE SEQUENCE [LARGE SCALE GENOMIC DNA]</scope>
    <source>
        <strain evidence="5 6">WJ7-1</strain>
    </source>
</reference>
<protein>
    <submittedName>
        <fullName evidence="5">TetR/AcrR family transcriptional regulator</fullName>
    </submittedName>
</protein>
<feature type="domain" description="HTH tetR-type" evidence="4">
    <location>
        <begin position="29"/>
        <end position="89"/>
    </location>
</feature>
<proteinExistence type="predicted"/>
<organism evidence="5 6">
    <name type="scientific">Humibacter ginsenosidimutans</name>
    <dbReference type="NCBI Taxonomy" id="2599293"/>
    <lineage>
        <taxon>Bacteria</taxon>
        <taxon>Bacillati</taxon>
        <taxon>Actinomycetota</taxon>
        <taxon>Actinomycetes</taxon>
        <taxon>Micrococcales</taxon>
        <taxon>Microbacteriaceae</taxon>
        <taxon>Humibacter</taxon>
    </lineage>
</organism>
<dbReference type="SUPFAM" id="SSF46689">
    <property type="entry name" value="Homeodomain-like"/>
    <property type="match status" value="1"/>
</dbReference>
<dbReference type="KEGG" id="huw:FPZ11_00215"/>
<dbReference type="GO" id="GO:0003700">
    <property type="term" value="F:DNA-binding transcription factor activity"/>
    <property type="evidence" value="ECO:0007669"/>
    <property type="project" value="TreeGrafter"/>
</dbReference>
<evidence type="ECO:0000256" key="1">
    <source>
        <dbReference type="ARBA" id="ARBA00023125"/>
    </source>
</evidence>
<dbReference type="PRINTS" id="PR00455">
    <property type="entry name" value="HTHTETR"/>
</dbReference>
<dbReference type="Proteomes" id="UP000320216">
    <property type="component" value="Chromosome"/>
</dbReference>
<dbReference type="Gene3D" id="1.10.357.10">
    <property type="entry name" value="Tetracycline Repressor, domain 2"/>
    <property type="match status" value="1"/>
</dbReference>